<dbReference type="InterPro" id="IPR011701">
    <property type="entry name" value="MFS"/>
</dbReference>
<keyword evidence="2 5" id="KW-0812">Transmembrane</keyword>
<dbReference type="Proteomes" id="UP000612282">
    <property type="component" value="Unassembled WGS sequence"/>
</dbReference>
<dbReference type="InterPro" id="IPR005829">
    <property type="entry name" value="Sugar_transporter_CS"/>
</dbReference>
<dbReference type="PROSITE" id="PS50850">
    <property type="entry name" value="MFS"/>
    <property type="match status" value="1"/>
</dbReference>
<evidence type="ECO:0000256" key="5">
    <source>
        <dbReference type="SAM" id="Phobius"/>
    </source>
</evidence>
<evidence type="ECO:0000313" key="8">
    <source>
        <dbReference type="Proteomes" id="UP000612282"/>
    </source>
</evidence>
<dbReference type="InterPro" id="IPR036259">
    <property type="entry name" value="MFS_trans_sf"/>
</dbReference>
<evidence type="ECO:0000256" key="4">
    <source>
        <dbReference type="ARBA" id="ARBA00023136"/>
    </source>
</evidence>
<evidence type="ECO:0000256" key="2">
    <source>
        <dbReference type="ARBA" id="ARBA00022692"/>
    </source>
</evidence>
<comment type="subcellular location">
    <subcellularLocation>
        <location evidence="1">Cell membrane</location>
        <topology evidence="1">Multi-pass membrane protein</topology>
    </subcellularLocation>
</comment>
<gene>
    <name evidence="7" type="ORF">Aco03nite_094690</name>
</gene>
<name>A0ABQ3XRP2_9ACTN</name>
<accession>A0ABQ3XRP2</accession>
<dbReference type="Gene3D" id="1.20.1250.20">
    <property type="entry name" value="MFS general substrate transporter like domains"/>
    <property type="match status" value="1"/>
</dbReference>
<feature type="transmembrane region" description="Helical" evidence="5">
    <location>
        <begin position="49"/>
        <end position="66"/>
    </location>
</feature>
<keyword evidence="8" id="KW-1185">Reference proteome</keyword>
<dbReference type="EMBL" id="BOMG01000118">
    <property type="protein sequence ID" value="GID61065.1"/>
    <property type="molecule type" value="Genomic_DNA"/>
</dbReference>
<dbReference type="Pfam" id="PF07690">
    <property type="entry name" value="MFS_1"/>
    <property type="match status" value="1"/>
</dbReference>
<keyword evidence="3 5" id="KW-1133">Transmembrane helix</keyword>
<organism evidence="7 8">
    <name type="scientific">Actinoplanes couchii</name>
    <dbReference type="NCBI Taxonomy" id="403638"/>
    <lineage>
        <taxon>Bacteria</taxon>
        <taxon>Bacillati</taxon>
        <taxon>Actinomycetota</taxon>
        <taxon>Actinomycetes</taxon>
        <taxon>Micromonosporales</taxon>
        <taxon>Micromonosporaceae</taxon>
        <taxon>Actinoplanes</taxon>
    </lineage>
</organism>
<keyword evidence="4 5" id="KW-0472">Membrane</keyword>
<protein>
    <recommendedName>
        <fullName evidence="6">Major facilitator superfamily (MFS) profile domain-containing protein</fullName>
    </recommendedName>
</protein>
<feature type="transmembrane region" description="Helical" evidence="5">
    <location>
        <begin position="112"/>
        <end position="133"/>
    </location>
</feature>
<comment type="caution">
    <text evidence="7">The sequence shown here is derived from an EMBL/GenBank/DDBJ whole genome shotgun (WGS) entry which is preliminary data.</text>
</comment>
<feature type="transmembrane region" description="Helical" evidence="5">
    <location>
        <begin position="25"/>
        <end position="43"/>
    </location>
</feature>
<dbReference type="PROSITE" id="PS00216">
    <property type="entry name" value="SUGAR_TRANSPORT_1"/>
    <property type="match status" value="1"/>
</dbReference>
<evidence type="ECO:0000256" key="1">
    <source>
        <dbReference type="ARBA" id="ARBA00004651"/>
    </source>
</evidence>
<feature type="transmembrane region" description="Helical" evidence="5">
    <location>
        <begin position="87"/>
        <end position="106"/>
    </location>
</feature>
<dbReference type="InterPro" id="IPR020846">
    <property type="entry name" value="MFS_dom"/>
</dbReference>
<feature type="domain" description="Major facilitator superfamily (MFS) profile" evidence="6">
    <location>
        <begin position="1"/>
        <end position="137"/>
    </location>
</feature>
<dbReference type="PANTHER" id="PTHR23528">
    <property type="match status" value="1"/>
</dbReference>
<evidence type="ECO:0000259" key="6">
    <source>
        <dbReference type="PROSITE" id="PS50850"/>
    </source>
</evidence>
<dbReference type="PANTHER" id="PTHR23528:SF1">
    <property type="entry name" value="MAJOR FACILITATOR SUPERFAMILY (MFS) PROFILE DOMAIN-CONTAINING PROTEIN"/>
    <property type="match status" value="1"/>
</dbReference>
<sequence>MLVATLLTTAIGGPLSDRAGRRKPFVYAASVICAAGLVGPWLLPTTTGMLIFAVVTGLGFGLFGSVDQALVTQVLPAQEDFAKDLGVVNIAATLPQMLAPAIAGAVVGLAGYAALFPVAIVLMLLGGLAVVPIKSVR</sequence>
<evidence type="ECO:0000256" key="3">
    <source>
        <dbReference type="ARBA" id="ARBA00022989"/>
    </source>
</evidence>
<dbReference type="SUPFAM" id="SSF103473">
    <property type="entry name" value="MFS general substrate transporter"/>
    <property type="match status" value="1"/>
</dbReference>
<proteinExistence type="predicted"/>
<evidence type="ECO:0000313" key="7">
    <source>
        <dbReference type="EMBL" id="GID61065.1"/>
    </source>
</evidence>
<reference evidence="7 8" key="1">
    <citation type="submission" date="2021-01" db="EMBL/GenBank/DDBJ databases">
        <title>Whole genome shotgun sequence of Actinoplanes couchii NBRC 106145.</title>
        <authorList>
            <person name="Komaki H."/>
            <person name="Tamura T."/>
        </authorList>
    </citation>
    <scope>NUCLEOTIDE SEQUENCE [LARGE SCALE GENOMIC DNA]</scope>
    <source>
        <strain evidence="7 8">NBRC 106145</strain>
    </source>
</reference>